<dbReference type="EMBL" id="KZ502155">
    <property type="protein sequence ID" value="PKU82916.1"/>
    <property type="molecule type" value="Genomic_DNA"/>
</dbReference>
<gene>
    <name evidence="2" type="ORF">MA16_Dca006214</name>
</gene>
<dbReference type="Proteomes" id="UP000233837">
    <property type="component" value="Unassembled WGS sequence"/>
</dbReference>
<dbReference type="Pfam" id="PF00078">
    <property type="entry name" value="RVT_1"/>
    <property type="match status" value="1"/>
</dbReference>
<proteinExistence type="predicted"/>
<dbReference type="InterPro" id="IPR000477">
    <property type="entry name" value="RT_dom"/>
</dbReference>
<dbReference type="PANTHER" id="PTHR19446">
    <property type="entry name" value="REVERSE TRANSCRIPTASES"/>
    <property type="match status" value="1"/>
</dbReference>
<name>A0A2I0X4S9_9ASPA</name>
<dbReference type="PROSITE" id="PS50878">
    <property type="entry name" value="RT_POL"/>
    <property type="match status" value="1"/>
</dbReference>
<accession>A0A2I0X4S9</accession>
<dbReference type="SUPFAM" id="SSF56672">
    <property type="entry name" value="DNA/RNA polymerases"/>
    <property type="match status" value="1"/>
</dbReference>
<feature type="domain" description="Reverse transcriptase" evidence="1">
    <location>
        <begin position="26"/>
        <end position="208"/>
    </location>
</feature>
<dbReference type="STRING" id="906689.A0A2I0X4S9"/>
<reference evidence="2 3" key="1">
    <citation type="journal article" date="2016" name="Sci. Rep.">
        <title>The Dendrobium catenatum Lindl. genome sequence provides insights into polysaccharide synthase, floral development and adaptive evolution.</title>
        <authorList>
            <person name="Zhang G.Q."/>
            <person name="Xu Q."/>
            <person name="Bian C."/>
            <person name="Tsai W.C."/>
            <person name="Yeh C.M."/>
            <person name="Liu K.W."/>
            <person name="Yoshida K."/>
            <person name="Zhang L.S."/>
            <person name="Chang S.B."/>
            <person name="Chen F."/>
            <person name="Shi Y."/>
            <person name="Su Y.Y."/>
            <person name="Zhang Y.Q."/>
            <person name="Chen L.J."/>
            <person name="Yin Y."/>
            <person name="Lin M."/>
            <person name="Huang H."/>
            <person name="Deng H."/>
            <person name="Wang Z.W."/>
            <person name="Zhu S.L."/>
            <person name="Zhao X."/>
            <person name="Deng C."/>
            <person name="Niu S.C."/>
            <person name="Huang J."/>
            <person name="Wang M."/>
            <person name="Liu G.H."/>
            <person name="Yang H.J."/>
            <person name="Xiao X.J."/>
            <person name="Hsiao Y.Y."/>
            <person name="Wu W.L."/>
            <person name="Chen Y.Y."/>
            <person name="Mitsuda N."/>
            <person name="Ohme-Takagi M."/>
            <person name="Luo Y.B."/>
            <person name="Van de Peer Y."/>
            <person name="Liu Z.J."/>
        </authorList>
    </citation>
    <scope>NUCLEOTIDE SEQUENCE [LARGE SCALE GENOMIC DNA]</scope>
    <source>
        <tissue evidence="2">The whole plant</tissue>
    </source>
</reference>
<evidence type="ECO:0000313" key="3">
    <source>
        <dbReference type="Proteomes" id="UP000233837"/>
    </source>
</evidence>
<evidence type="ECO:0000313" key="2">
    <source>
        <dbReference type="EMBL" id="PKU82916.1"/>
    </source>
</evidence>
<evidence type="ECO:0000259" key="1">
    <source>
        <dbReference type="PROSITE" id="PS50878"/>
    </source>
</evidence>
<dbReference type="InterPro" id="IPR043502">
    <property type="entry name" value="DNA/RNA_pol_sf"/>
</dbReference>
<dbReference type="AlphaFoldDB" id="A0A2I0X4S9"/>
<protein>
    <submittedName>
        <fullName evidence="2">Integrator complex subunit 11</fullName>
    </submittedName>
</protein>
<reference evidence="2 3" key="2">
    <citation type="journal article" date="2017" name="Nature">
        <title>The Apostasia genome and the evolution of orchids.</title>
        <authorList>
            <person name="Zhang G.Q."/>
            <person name="Liu K.W."/>
            <person name="Li Z."/>
            <person name="Lohaus R."/>
            <person name="Hsiao Y.Y."/>
            <person name="Niu S.C."/>
            <person name="Wang J.Y."/>
            <person name="Lin Y.C."/>
            <person name="Xu Q."/>
            <person name="Chen L.J."/>
            <person name="Yoshida K."/>
            <person name="Fujiwara S."/>
            <person name="Wang Z.W."/>
            <person name="Zhang Y.Q."/>
            <person name="Mitsuda N."/>
            <person name="Wang M."/>
            <person name="Liu G.H."/>
            <person name="Pecoraro L."/>
            <person name="Huang H.X."/>
            <person name="Xiao X.J."/>
            <person name="Lin M."/>
            <person name="Wu X.Y."/>
            <person name="Wu W.L."/>
            <person name="Chen Y.Y."/>
            <person name="Chang S.B."/>
            <person name="Sakamoto S."/>
            <person name="Ohme-Takagi M."/>
            <person name="Yagi M."/>
            <person name="Zeng S.J."/>
            <person name="Shen C.Y."/>
            <person name="Yeh C.M."/>
            <person name="Luo Y.B."/>
            <person name="Tsai W.C."/>
            <person name="Van de Peer Y."/>
            <person name="Liu Z.J."/>
        </authorList>
    </citation>
    <scope>NUCLEOTIDE SEQUENCE [LARGE SCALE GENOMIC DNA]</scope>
    <source>
        <tissue evidence="2">The whole plant</tissue>
    </source>
</reference>
<sequence length="208" mass="24065">MDGITYSFFKAYWDIIKNDVWKAILLCFKYGKMSSSWKKTFVILIPKINNPLSPSNFRPISLCMSIYKLVAKILLNRLMKVIHALISEEQIAFIKGRAISDHVLLAQEFFHKFRFSKSKRGMVAAKLDMEQAYDSMAWDTLKQILELFGFPIKFSNLLMDCVTDLIFMIQVNGVILERIVGKSGFRQGCPLSPYLFILCSQLLEKIWV</sequence>
<keyword evidence="3" id="KW-1185">Reference proteome</keyword>
<dbReference type="CDD" id="cd01650">
    <property type="entry name" value="RT_nLTR_like"/>
    <property type="match status" value="1"/>
</dbReference>
<organism evidence="2 3">
    <name type="scientific">Dendrobium catenatum</name>
    <dbReference type="NCBI Taxonomy" id="906689"/>
    <lineage>
        <taxon>Eukaryota</taxon>
        <taxon>Viridiplantae</taxon>
        <taxon>Streptophyta</taxon>
        <taxon>Embryophyta</taxon>
        <taxon>Tracheophyta</taxon>
        <taxon>Spermatophyta</taxon>
        <taxon>Magnoliopsida</taxon>
        <taxon>Liliopsida</taxon>
        <taxon>Asparagales</taxon>
        <taxon>Orchidaceae</taxon>
        <taxon>Epidendroideae</taxon>
        <taxon>Malaxideae</taxon>
        <taxon>Dendrobiinae</taxon>
        <taxon>Dendrobium</taxon>
    </lineage>
</organism>